<dbReference type="InterPro" id="IPR022952">
    <property type="entry name" value="Archease_arc"/>
</dbReference>
<evidence type="ECO:0000256" key="4">
    <source>
        <dbReference type="ARBA" id="ARBA00022837"/>
    </source>
</evidence>
<evidence type="ECO:0000256" key="5">
    <source>
        <dbReference type="HAMAP-Rule" id="MF_01222"/>
    </source>
</evidence>
<evidence type="ECO:0000256" key="3">
    <source>
        <dbReference type="ARBA" id="ARBA00022723"/>
    </source>
</evidence>
<evidence type="ECO:0000313" key="7">
    <source>
        <dbReference type="EMBL" id="QCQ20931.1"/>
    </source>
</evidence>
<sequence>METPLYEWIDHTADVGFRVTGKTLDELFQRAGAAFTDLMVDLSDVNPVEERSLRLEGDSLDELLVAWLSELLYLFETEGLLFSKFRVTVGPGVSLKATLRGERLDPERHRWKLAVKAVTYHQAEVAPINGGWRAQVILDI</sequence>
<dbReference type="AlphaFoldDB" id="A0A4V1ERA2"/>
<dbReference type="PANTHER" id="PTHR12682:SF11">
    <property type="entry name" value="PROTEIN ARCHEASE"/>
    <property type="match status" value="1"/>
</dbReference>
<comment type="similarity">
    <text evidence="1 5">Belongs to the archease family.</text>
</comment>
<reference evidence="7 8" key="1">
    <citation type="submission" date="2019-05" db="EMBL/GenBank/DDBJ databases">
        <title>The Complete Genome Sequence of the n-alkane-degrading Desulfoglaeba alkanexedens ALDC reveals multiple alkylsuccinate synthase gene clusters.</title>
        <authorList>
            <person name="Callaghan A.V."/>
            <person name="Davidova I.A."/>
            <person name="Duncan K.E."/>
            <person name="Morris B."/>
            <person name="McInerney M.J."/>
        </authorList>
    </citation>
    <scope>NUCLEOTIDE SEQUENCE [LARGE SCALE GENOMIC DNA]</scope>
    <source>
        <strain evidence="7 8">ALDC</strain>
    </source>
</reference>
<organism evidence="7 8">
    <name type="scientific">Desulfoglaeba alkanexedens ALDC</name>
    <dbReference type="NCBI Taxonomy" id="980445"/>
    <lineage>
        <taxon>Bacteria</taxon>
        <taxon>Pseudomonadati</taxon>
        <taxon>Thermodesulfobacteriota</taxon>
        <taxon>Syntrophobacteria</taxon>
        <taxon>Syntrophobacterales</taxon>
        <taxon>Syntrophobacteraceae</taxon>
        <taxon>Desulfoglaeba</taxon>
    </lineage>
</organism>
<dbReference type="SUPFAM" id="SSF69819">
    <property type="entry name" value="MTH1598-like"/>
    <property type="match status" value="1"/>
</dbReference>
<keyword evidence="8" id="KW-1185">Reference proteome</keyword>
<evidence type="ECO:0000313" key="8">
    <source>
        <dbReference type="Proteomes" id="UP000298602"/>
    </source>
</evidence>
<dbReference type="InterPro" id="IPR002804">
    <property type="entry name" value="Archease"/>
</dbReference>
<dbReference type="HAMAP" id="MF_01222">
    <property type="entry name" value="Archease_arch"/>
    <property type="match status" value="1"/>
</dbReference>
<proteinExistence type="inferred from homology"/>
<dbReference type="InterPro" id="IPR023572">
    <property type="entry name" value="Archease_dom"/>
</dbReference>
<dbReference type="RefSeq" id="WP_137422901.1">
    <property type="nucleotide sequence ID" value="NZ_CP040098.1"/>
</dbReference>
<keyword evidence="4 5" id="KW-0106">Calcium</keyword>
<dbReference type="InterPro" id="IPR036820">
    <property type="entry name" value="Archease_dom_sf"/>
</dbReference>
<keyword evidence="3 5" id="KW-0479">Metal-binding</keyword>
<evidence type="ECO:0000259" key="6">
    <source>
        <dbReference type="Pfam" id="PF01951"/>
    </source>
</evidence>
<comment type="function">
    <text evidence="5">Activates the tRNA-splicing ligase complex by facilitating the enzymatic turnover of catalytic subunit RtcB. Acts by promoting the guanylylation of RtcB, a key intermediate step in tRNA ligation. Can also alter the NTP specificity of RtcB such that ATP, dGTP or ITP is used efficiently.</text>
</comment>
<feature type="binding site" evidence="5">
    <location>
        <position position="139"/>
    </location>
    <ligand>
        <name>Ca(2+)</name>
        <dbReference type="ChEBI" id="CHEBI:29108"/>
    </ligand>
</feature>
<dbReference type="GO" id="GO:0005509">
    <property type="term" value="F:calcium ion binding"/>
    <property type="evidence" value="ECO:0007669"/>
    <property type="project" value="UniProtKB-UniRule"/>
</dbReference>
<evidence type="ECO:0000256" key="1">
    <source>
        <dbReference type="ARBA" id="ARBA00007963"/>
    </source>
</evidence>
<dbReference type="OrthoDB" id="164090at2"/>
<keyword evidence="2 5" id="KW-0819">tRNA processing</keyword>
<name>A0A4V1ERA2_9BACT</name>
<dbReference type="Pfam" id="PF01951">
    <property type="entry name" value="Archease"/>
    <property type="match status" value="1"/>
</dbReference>
<dbReference type="EMBL" id="CP040098">
    <property type="protein sequence ID" value="QCQ20931.1"/>
    <property type="molecule type" value="Genomic_DNA"/>
</dbReference>
<dbReference type="Proteomes" id="UP000298602">
    <property type="component" value="Chromosome"/>
</dbReference>
<gene>
    <name evidence="7" type="ORF">FDQ92_01180</name>
</gene>
<feature type="binding site" evidence="5">
    <location>
        <position position="14"/>
    </location>
    <ligand>
        <name>Ca(2+)</name>
        <dbReference type="ChEBI" id="CHEBI:29108"/>
    </ligand>
</feature>
<dbReference type="PANTHER" id="PTHR12682">
    <property type="entry name" value="ARCHEASE"/>
    <property type="match status" value="1"/>
</dbReference>
<dbReference type="KEGG" id="dax:FDQ92_01180"/>
<evidence type="ECO:0000256" key="2">
    <source>
        <dbReference type="ARBA" id="ARBA00022694"/>
    </source>
</evidence>
<feature type="domain" description="Archease" evidence="6">
    <location>
        <begin position="6"/>
        <end position="140"/>
    </location>
</feature>
<dbReference type="GO" id="GO:0006388">
    <property type="term" value="P:tRNA splicing, via endonucleolytic cleavage and ligation"/>
    <property type="evidence" value="ECO:0007669"/>
    <property type="project" value="UniProtKB-UniRule"/>
</dbReference>
<dbReference type="Gene3D" id="3.55.10.10">
    <property type="entry name" value="Archease domain"/>
    <property type="match status" value="1"/>
</dbReference>
<feature type="binding site" evidence="5">
    <location>
        <position position="140"/>
    </location>
    <ligand>
        <name>Ca(2+)</name>
        <dbReference type="ChEBI" id="CHEBI:29108"/>
    </ligand>
</feature>
<protein>
    <recommendedName>
        <fullName evidence="5">Protein archease</fullName>
    </recommendedName>
</protein>
<dbReference type="NCBIfam" id="NF001617">
    <property type="entry name" value="PRK00407.1"/>
    <property type="match status" value="1"/>
</dbReference>
<reference evidence="7 8" key="2">
    <citation type="submission" date="2019-05" db="EMBL/GenBank/DDBJ databases">
        <authorList>
            <person name="Suflita J.M."/>
            <person name="Marks C.R."/>
        </authorList>
    </citation>
    <scope>NUCLEOTIDE SEQUENCE [LARGE SCALE GENOMIC DNA]</scope>
    <source>
        <strain evidence="7 8">ALDC</strain>
    </source>
</reference>
<accession>A0A4V1ERA2</accession>